<evidence type="ECO:0000256" key="9">
    <source>
        <dbReference type="ARBA" id="ARBA00023679"/>
    </source>
</evidence>
<evidence type="ECO:0000256" key="4">
    <source>
        <dbReference type="ARBA" id="ARBA00012381"/>
    </source>
</evidence>
<accession>A0A844KPH7</accession>
<keyword evidence="5" id="KW-0479">Metal-binding</keyword>
<feature type="domain" description="Nudix hydrolase" evidence="10">
    <location>
        <begin position="151"/>
        <end position="280"/>
    </location>
</feature>
<dbReference type="PANTHER" id="PTHR42904">
    <property type="entry name" value="NUDIX HYDROLASE, NUDC SUBFAMILY"/>
    <property type="match status" value="1"/>
</dbReference>
<organism evidence="11 12">
    <name type="scientific">Roseburia faecis</name>
    <dbReference type="NCBI Taxonomy" id="301302"/>
    <lineage>
        <taxon>Bacteria</taxon>
        <taxon>Bacillati</taxon>
        <taxon>Bacillota</taxon>
        <taxon>Clostridia</taxon>
        <taxon>Lachnospirales</taxon>
        <taxon>Lachnospiraceae</taxon>
        <taxon>Roseburia</taxon>
    </lineage>
</organism>
<dbReference type="InterPro" id="IPR015376">
    <property type="entry name" value="Znr_NADH_PPase"/>
</dbReference>
<dbReference type="Gene3D" id="3.90.79.10">
    <property type="entry name" value="Nucleoside Triphosphate Pyrophosphohydrolase"/>
    <property type="match status" value="1"/>
</dbReference>
<comment type="cofactor">
    <cofactor evidence="2">
        <name>Zn(2+)</name>
        <dbReference type="ChEBI" id="CHEBI:29105"/>
    </cofactor>
</comment>
<comment type="caution">
    <text evidence="11">The sequence shown here is derived from an EMBL/GenBank/DDBJ whole genome shotgun (WGS) entry which is preliminary data.</text>
</comment>
<keyword evidence="6 11" id="KW-0378">Hydrolase</keyword>
<dbReference type="SUPFAM" id="SSF55811">
    <property type="entry name" value="Nudix"/>
    <property type="match status" value="1"/>
</dbReference>
<dbReference type="InterPro" id="IPR050241">
    <property type="entry name" value="NAD-cap_RNA_hydrolase_NudC"/>
</dbReference>
<evidence type="ECO:0000313" key="11">
    <source>
        <dbReference type="EMBL" id="MTR82702.1"/>
    </source>
</evidence>
<dbReference type="Proteomes" id="UP000446657">
    <property type="component" value="Unassembled WGS sequence"/>
</dbReference>
<comment type="similarity">
    <text evidence="3">Belongs to the Nudix hydrolase family. NudC subfamily.</text>
</comment>
<dbReference type="NCBIfam" id="NF001299">
    <property type="entry name" value="PRK00241.1"/>
    <property type="match status" value="1"/>
</dbReference>
<dbReference type="CDD" id="cd03429">
    <property type="entry name" value="NUDIX_NADH_pyrophosphatase_Nudt13"/>
    <property type="match status" value="1"/>
</dbReference>
<evidence type="ECO:0000256" key="2">
    <source>
        <dbReference type="ARBA" id="ARBA00001947"/>
    </source>
</evidence>
<reference evidence="11 12" key="1">
    <citation type="journal article" date="2019" name="Nat. Med.">
        <title>A library of human gut bacterial isolates paired with longitudinal multiomics data enables mechanistic microbiome research.</title>
        <authorList>
            <person name="Poyet M."/>
            <person name="Groussin M."/>
            <person name="Gibbons S.M."/>
            <person name="Avila-Pacheco J."/>
            <person name="Jiang X."/>
            <person name="Kearney S.M."/>
            <person name="Perrotta A.R."/>
            <person name="Berdy B."/>
            <person name="Zhao S."/>
            <person name="Lieberman T.D."/>
            <person name="Swanson P.K."/>
            <person name="Smith M."/>
            <person name="Roesemann S."/>
            <person name="Alexander J.E."/>
            <person name="Rich S.A."/>
            <person name="Livny J."/>
            <person name="Vlamakis H."/>
            <person name="Clish C."/>
            <person name="Bullock K."/>
            <person name="Deik A."/>
            <person name="Scott J."/>
            <person name="Pierce K.A."/>
            <person name="Xavier R.J."/>
            <person name="Alm E.J."/>
        </authorList>
    </citation>
    <scope>NUCLEOTIDE SEQUENCE [LARGE SCALE GENOMIC DNA]</scope>
    <source>
        <strain evidence="11 12">BIOML-A1</strain>
    </source>
</reference>
<dbReference type="Pfam" id="PF09297">
    <property type="entry name" value="Zn_ribbon_NUD"/>
    <property type="match status" value="1"/>
</dbReference>
<dbReference type="EMBL" id="WNAL01000033">
    <property type="protein sequence ID" value="MTR82702.1"/>
    <property type="molecule type" value="Genomic_DNA"/>
</dbReference>
<dbReference type="InterPro" id="IPR020084">
    <property type="entry name" value="NUDIX_hydrolase_CS"/>
</dbReference>
<dbReference type="GO" id="GO:0005829">
    <property type="term" value="C:cytosol"/>
    <property type="evidence" value="ECO:0007669"/>
    <property type="project" value="TreeGrafter"/>
</dbReference>
<sequence>MIQDIYPMKLDNAFQMKEPDADSRILAFRDRTVYLKNEGEITFLKYHVWVEYCKTHHKKVPGLVYLFSVDDISFYLTELYEDVEIPGFMYHKLFAVRSMKPKERVFAATTAWHLYVWYRDNQFCGRCAHPLVHSRTERMLQCPVCNNMVFPKIAPAVIIGLTNNDQIMMTKYAGREYKRYALIAGFTEIGETAEETVHREVMEEVGLKVKNIRYYKSQPWGFDSNLLMGFFCDLAEEGEIRLEEEELSLAEWVDYRDVPDDPEGLSLTREMMTYFRKQREQGLNS</sequence>
<comment type="cofactor">
    <cofactor evidence="1">
        <name>Mg(2+)</name>
        <dbReference type="ChEBI" id="CHEBI:18420"/>
    </cofactor>
</comment>
<evidence type="ECO:0000313" key="12">
    <source>
        <dbReference type="Proteomes" id="UP000446657"/>
    </source>
</evidence>
<proteinExistence type="inferred from homology"/>
<dbReference type="InterPro" id="IPR000086">
    <property type="entry name" value="NUDIX_hydrolase_dom"/>
</dbReference>
<dbReference type="Gene3D" id="3.90.79.20">
    <property type="match status" value="1"/>
</dbReference>
<evidence type="ECO:0000256" key="5">
    <source>
        <dbReference type="ARBA" id="ARBA00022723"/>
    </source>
</evidence>
<evidence type="ECO:0000259" key="10">
    <source>
        <dbReference type="PROSITE" id="PS51462"/>
    </source>
</evidence>
<protein>
    <recommendedName>
        <fullName evidence="4">NAD(+) diphosphatase</fullName>
        <ecNumber evidence="4">3.6.1.22</ecNumber>
    </recommendedName>
</protein>
<evidence type="ECO:0000256" key="8">
    <source>
        <dbReference type="ARBA" id="ARBA00023027"/>
    </source>
</evidence>
<dbReference type="RefSeq" id="WP_155177495.1">
    <property type="nucleotide sequence ID" value="NZ_WNAK01000032.1"/>
</dbReference>
<evidence type="ECO:0000256" key="1">
    <source>
        <dbReference type="ARBA" id="ARBA00001946"/>
    </source>
</evidence>
<dbReference type="AlphaFoldDB" id="A0A844KPH7"/>
<dbReference type="GO" id="GO:0046872">
    <property type="term" value="F:metal ion binding"/>
    <property type="evidence" value="ECO:0007669"/>
    <property type="project" value="UniProtKB-KW"/>
</dbReference>
<dbReference type="GO" id="GO:0019677">
    <property type="term" value="P:NAD+ catabolic process"/>
    <property type="evidence" value="ECO:0007669"/>
    <property type="project" value="TreeGrafter"/>
</dbReference>
<keyword evidence="8" id="KW-0520">NAD</keyword>
<evidence type="ECO:0000256" key="6">
    <source>
        <dbReference type="ARBA" id="ARBA00022801"/>
    </source>
</evidence>
<dbReference type="InterPro" id="IPR015797">
    <property type="entry name" value="NUDIX_hydrolase-like_dom_sf"/>
</dbReference>
<dbReference type="PANTHER" id="PTHR42904:SF6">
    <property type="entry name" value="NAD-CAPPED RNA HYDROLASE NUDT12"/>
    <property type="match status" value="1"/>
</dbReference>
<comment type="catalytic activity">
    <reaction evidence="9">
        <text>a 5'-end NAD(+)-phospho-ribonucleoside in mRNA + H2O = a 5'-end phospho-adenosine-phospho-ribonucleoside in mRNA + beta-nicotinamide D-ribonucleotide + 2 H(+)</text>
        <dbReference type="Rhea" id="RHEA:60876"/>
        <dbReference type="Rhea" id="RHEA-COMP:15698"/>
        <dbReference type="Rhea" id="RHEA-COMP:15719"/>
        <dbReference type="ChEBI" id="CHEBI:14649"/>
        <dbReference type="ChEBI" id="CHEBI:15377"/>
        <dbReference type="ChEBI" id="CHEBI:15378"/>
        <dbReference type="ChEBI" id="CHEBI:144029"/>
        <dbReference type="ChEBI" id="CHEBI:144051"/>
    </reaction>
    <physiologicalReaction direction="left-to-right" evidence="9">
        <dbReference type="Rhea" id="RHEA:60877"/>
    </physiologicalReaction>
</comment>
<dbReference type="PROSITE" id="PS00893">
    <property type="entry name" value="NUDIX_BOX"/>
    <property type="match status" value="1"/>
</dbReference>
<evidence type="ECO:0000256" key="7">
    <source>
        <dbReference type="ARBA" id="ARBA00022842"/>
    </source>
</evidence>
<dbReference type="EC" id="3.6.1.22" evidence="4"/>
<dbReference type="GO" id="GO:0006742">
    <property type="term" value="P:NADP+ catabolic process"/>
    <property type="evidence" value="ECO:0007669"/>
    <property type="project" value="TreeGrafter"/>
</dbReference>
<name>A0A844KPH7_9FIRM</name>
<evidence type="ECO:0000256" key="3">
    <source>
        <dbReference type="ARBA" id="ARBA00009595"/>
    </source>
</evidence>
<dbReference type="Pfam" id="PF00293">
    <property type="entry name" value="NUDIX"/>
    <property type="match status" value="1"/>
</dbReference>
<dbReference type="PROSITE" id="PS51462">
    <property type="entry name" value="NUDIX"/>
    <property type="match status" value="1"/>
</dbReference>
<dbReference type="InterPro" id="IPR049734">
    <property type="entry name" value="NudC-like_C"/>
</dbReference>
<dbReference type="GO" id="GO:0035529">
    <property type="term" value="F:NADH pyrophosphatase activity"/>
    <property type="evidence" value="ECO:0007669"/>
    <property type="project" value="TreeGrafter"/>
</dbReference>
<keyword evidence="7" id="KW-0460">Magnesium</keyword>
<gene>
    <name evidence="11" type="primary">nudC</name>
    <name evidence="11" type="ORF">GMD30_13635</name>
</gene>